<dbReference type="OrthoDB" id="2414723at2759"/>
<evidence type="ECO:0000313" key="4">
    <source>
        <dbReference type="Proteomes" id="UP000245207"/>
    </source>
</evidence>
<keyword evidence="2" id="KW-1133">Transmembrane helix</keyword>
<proteinExistence type="predicted"/>
<keyword evidence="2" id="KW-0472">Membrane</keyword>
<keyword evidence="2" id="KW-0812">Transmembrane</keyword>
<keyword evidence="4" id="KW-1185">Reference proteome</keyword>
<organism evidence="3 4">
    <name type="scientific">Artemisia annua</name>
    <name type="common">Sweet wormwood</name>
    <dbReference type="NCBI Taxonomy" id="35608"/>
    <lineage>
        <taxon>Eukaryota</taxon>
        <taxon>Viridiplantae</taxon>
        <taxon>Streptophyta</taxon>
        <taxon>Embryophyta</taxon>
        <taxon>Tracheophyta</taxon>
        <taxon>Spermatophyta</taxon>
        <taxon>Magnoliopsida</taxon>
        <taxon>eudicotyledons</taxon>
        <taxon>Gunneridae</taxon>
        <taxon>Pentapetalae</taxon>
        <taxon>asterids</taxon>
        <taxon>campanulids</taxon>
        <taxon>Asterales</taxon>
        <taxon>Asteraceae</taxon>
        <taxon>Asteroideae</taxon>
        <taxon>Anthemideae</taxon>
        <taxon>Artemisiinae</taxon>
        <taxon>Artemisia</taxon>
    </lineage>
</organism>
<dbReference type="STRING" id="35608.A0A2U1MCJ4"/>
<dbReference type="EMBL" id="PKPP01005749">
    <property type="protein sequence ID" value="PWA58984.1"/>
    <property type="molecule type" value="Genomic_DNA"/>
</dbReference>
<dbReference type="AlphaFoldDB" id="A0A2U1MCJ4"/>
<accession>A0A2U1MCJ4</accession>
<comment type="pathway">
    <text evidence="1">Protein modification; protein ubiquitination.</text>
</comment>
<sequence length="155" mass="17414">MTMMVCFTLLFCGNSFRPRFRCSCVYNACSVCVPNGCFMCVPLSLIGNAFGEALLLIIVGIQLRFIWKGGGKKFCTTDDTLTQREPHSMLAAMFSGRHTVCKDIDKVNANWRVKSEDMSDLCINVTKQVNAYWRIHRPLVHGNRDKVGDGSKPIQ</sequence>
<gene>
    <name evidence="3" type="ORF">CTI12_AA390390</name>
</gene>
<reference evidence="3 4" key="1">
    <citation type="journal article" date="2018" name="Mol. Plant">
        <title>The genome of Artemisia annua provides insight into the evolution of Asteraceae family and artemisinin biosynthesis.</title>
        <authorList>
            <person name="Shen Q."/>
            <person name="Zhang L."/>
            <person name="Liao Z."/>
            <person name="Wang S."/>
            <person name="Yan T."/>
            <person name="Shi P."/>
            <person name="Liu M."/>
            <person name="Fu X."/>
            <person name="Pan Q."/>
            <person name="Wang Y."/>
            <person name="Lv Z."/>
            <person name="Lu X."/>
            <person name="Zhang F."/>
            <person name="Jiang W."/>
            <person name="Ma Y."/>
            <person name="Chen M."/>
            <person name="Hao X."/>
            <person name="Li L."/>
            <person name="Tang Y."/>
            <person name="Lv G."/>
            <person name="Zhou Y."/>
            <person name="Sun X."/>
            <person name="Brodelius P.E."/>
            <person name="Rose J.K.C."/>
            <person name="Tang K."/>
        </authorList>
    </citation>
    <scope>NUCLEOTIDE SEQUENCE [LARGE SCALE GENOMIC DNA]</scope>
    <source>
        <strain evidence="4">cv. Huhao1</strain>
        <tissue evidence="3">Leaf</tissue>
    </source>
</reference>
<feature type="transmembrane region" description="Helical" evidence="2">
    <location>
        <begin position="45"/>
        <end position="67"/>
    </location>
</feature>
<evidence type="ECO:0000313" key="3">
    <source>
        <dbReference type="EMBL" id="PWA58984.1"/>
    </source>
</evidence>
<dbReference type="Gene3D" id="3.30.710.10">
    <property type="entry name" value="Potassium Channel Kv1.1, Chain A"/>
    <property type="match status" value="1"/>
</dbReference>
<name>A0A2U1MCJ4_ARTAN</name>
<evidence type="ECO:0000256" key="1">
    <source>
        <dbReference type="ARBA" id="ARBA00004906"/>
    </source>
</evidence>
<dbReference type="Proteomes" id="UP000245207">
    <property type="component" value="Unassembled WGS sequence"/>
</dbReference>
<protein>
    <submittedName>
        <fullName evidence="3">BTB/POZ fold</fullName>
    </submittedName>
</protein>
<comment type="caution">
    <text evidence="3">The sequence shown here is derived from an EMBL/GenBank/DDBJ whole genome shotgun (WGS) entry which is preliminary data.</text>
</comment>
<evidence type="ECO:0000256" key="2">
    <source>
        <dbReference type="SAM" id="Phobius"/>
    </source>
</evidence>
<dbReference type="InterPro" id="IPR011333">
    <property type="entry name" value="SKP1/BTB/POZ_sf"/>
</dbReference>